<evidence type="ECO:0000313" key="4">
    <source>
        <dbReference type="Proteomes" id="UP000530424"/>
    </source>
</evidence>
<dbReference type="Proteomes" id="UP000530424">
    <property type="component" value="Unassembled WGS sequence"/>
</dbReference>
<keyword evidence="2" id="KW-0472">Membrane</keyword>
<name>A0A853C7A3_9ACTN</name>
<accession>A0A853C7A3</accession>
<dbReference type="AlphaFoldDB" id="A0A853C7A3"/>
<feature type="transmembrane region" description="Helical" evidence="2">
    <location>
        <begin position="42"/>
        <end position="63"/>
    </location>
</feature>
<dbReference type="PROSITE" id="PS51318">
    <property type="entry name" value="TAT"/>
    <property type="match status" value="1"/>
</dbReference>
<sequence>MQDTTDRFAEHLDAAIGAPPPDDASLDRLLVAGRRARTRRRLAIGAGTAAAAIVLGGTTWALAPGGDSATAPDSTPIANQPSAPADAGPGSGAGDEGPLEGNLLVAFGPDGKLVIEDGWTITQRIDNPMGVEPPERSVALEITDGTDRYWYFLHGDEDGWGASPDPAQKGFATLEEWAADQAAANQSSPTDPLTEQLTLRPDGTLVSSDPAVVVVDQRSGVDLGPDVGPGARTTVAELGYDGERWFVWAVRRTDGGFESGPPINTPKAGTTLDSAIDYFRAQYASGEGVR</sequence>
<keyword evidence="2" id="KW-0812">Transmembrane</keyword>
<proteinExistence type="predicted"/>
<protein>
    <submittedName>
        <fullName evidence="3">Uncharacterized protein</fullName>
    </submittedName>
</protein>
<evidence type="ECO:0000256" key="2">
    <source>
        <dbReference type="SAM" id="Phobius"/>
    </source>
</evidence>
<feature type="region of interest" description="Disordered" evidence="1">
    <location>
        <begin position="65"/>
        <end position="103"/>
    </location>
</feature>
<dbReference type="RefSeq" id="WP_179669318.1">
    <property type="nucleotide sequence ID" value="NZ_JACCFP010000001.1"/>
</dbReference>
<organism evidence="3 4">
    <name type="scientific">Nocardioides thalensis</name>
    <dbReference type="NCBI Taxonomy" id="1914755"/>
    <lineage>
        <taxon>Bacteria</taxon>
        <taxon>Bacillati</taxon>
        <taxon>Actinomycetota</taxon>
        <taxon>Actinomycetes</taxon>
        <taxon>Propionibacteriales</taxon>
        <taxon>Nocardioidaceae</taxon>
        <taxon>Nocardioides</taxon>
    </lineage>
</organism>
<keyword evidence="2" id="KW-1133">Transmembrane helix</keyword>
<evidence type="ECO:0000313" key="3">
    <source>
        <dbReference type="EMBL" id="NYJ03021.1"/>
    </source>
</evidence>
<dbReference type="InterPro" id="IPR006311">
    <property type="entry name" value="TAT_signal"/>
</dbReference>
<evidence type="ECO:0000256" key="1">
    <source>
        <dbReference type="SAM" id="MobiDB-lite"/>
    </source>
</evidence>
<reference evidence="3 4" key="1">
    <citation type="submission" date="2020-07" db="EMBL/GenBank/DDBJ databases">
        <title>Sequencing the genomes of 1000 actinobacteria strains.</title>
        <authorList>
            <person name="Klenk H.-P."/>
        </authorList>
    </citation>
    <scope>NUCLEOTIDE SEQUENCE [LARGE SCALE GENOMIC DNA]</scope>
    <source>
        <strain evidence="3 4">DSM 103833</strain>
    </source>
</reference>
<keyword evidence="4" id="KW-1185">Reference proteome</keyword>
<feature type="compositionally biased region" description="Polar residues" evidence="1">
    <location>
        <begin position="71"/>
        <end position="80"/>
    </location>
</feature>
<comment type="caution">
    <text evidence="3">The sequence shown here is derived from an EMBL/GenBank/DDBJ whole genome shotgun (WGS) entry which is preliminary data.</text>
</comment>
<gene>
    <name evidence="3" type="ORF">HNR19_003719</name>
</gene>
<dbReference type="EMBL" id="JACCFP010000001">
    <property type="protein sequence ID" value="NYJ03021.1"/>
    <property type="molecule type" value="Genomic_DNA"/>
</dbReference>